<organism evidence="2 3">
    <name type="scientific">Diversispora eburnea</name>
    <dbReference type="NCBI Taxonomy" id="1213867"/>
    <lineage>
        <taxon>Eukaryota</taxon>
        <taxon>Fungi</taxon>
        <taxon>Fungi incertae sedis</taxon>
        <taxon>Mucoromycota</taxon>
        <taxon>Glomeromycotina</taxon>
        <taxon>Glomeromycetes</taxon>
        <taxon>Diversisporales</taxon>
        <taxon>Diversisporaceae</taxon>
        <taxon>Diversispora</taxon>
    </lineage>
</organism>
<feature type="non-terminal residue" evidence="2">
    <location>
        <position position="1"/>
    </location>
</feature>
<evidence type="ECO:0000313" key="2">
    <source>
        <dbReference type="EMBL" id="CAG8623433.1"/>
    </source>
</evidence>
<evidence type="ECO:0000256" key="1">
    <source>
        <dbReference type="SAM" id="MobiDB-lite"/>
    </source>
</evidence>
<protein>
    <submittedName>
        <fullName evidence="2">9657_t:CDS:1</fullName>
    </submittedName>
</protein>
<name>A0A9N9GPA5_9GLOM</name>
<dbReference type="Proteomes" id="UP000789706">
    <property type="component" value="Unassembled WGS sequence"/>
</dbReference>
<accession>A0A9N9GPA5</accession>
<reference evidence="2" key="1">
    <citation type="submission" date="2021-06" db="EMBL/GenBank/DDBJ databases">
        <authorList>
            <person name="Kallberg Y."/>
            <person name="Tangrot J."/>
            <person name="Rosling A."/>
        </authorList>
    </citation>
    <scope>NUCLEOTIDE SEQUENCE</scope>
    <source>
        <strain evidence="2">AZ414A</strain>
    </source>
</reference>
<dbReference type="AlphaFoldDB" id="A0A9N9GPA5"/>
<gene>
    <name evidence="2" type="ORF">DEBURN_LOCUS10463</name>
</gene>
<keyword evidence="3" id="KW-1185">Reference proteome</keyword>
<sequence>DKPFEKSRRTGANYTRTLNVNLLSNKNKFKFNPIDKKEKLLNKKLNAKNITVNIKQIVETLKSKSISKVIILLKNNNNNLNKDQITEEMTGVEENEENKKLNENQENNNTIGWTKVVKNKNKGKGKEKELPNEDNTNE</sequence>
<comment type="caution">
    <text evidence="2">The sequence shown here is derived from an EMBL/GenBank/DDBJ whole genome shotgun (WGS) entry which is preliminary data.</text>
</comment>
<proteinExistence type="predicted"/>
<evidence type="ECO:0000313" key="3">
    <source>
        <dbReference type="Proteomes" id="UP000789706"/>
    </source>
</evidence>
<feature type="region of interest" description="Disordered" evidence="1">
    <location>
        <begin position="92"/>
        <end position="138"/>
    </location>
</feature>
<dbReference type="EMBL" id="CAJVPK010003111">
    <property type="protein sequence ID" value="CAG8623433.1"/>
    <property type="molecule type" value="Genomic_DNA"/>
</dbReference>